<dbReference type="Proteomes" id="UP000006764">
    <property type="component" value="Chromosome"/>
</dbReference>
<keyword evidence="3" id="KW-0418">Kinase</keyword>
<keyword evidence="4" id="KW-1185">Reference proteome</keyword>
<comment type="similarity">
    <text evidence="1">Belongs to the protein kinase superfamily. ADCK protein kinase family.</text>
</comment>
<dbReference type="GO" id="GO:0016301">
    <property type="term" value="F:kinase activity"/>
    <property type="evidence" value="ECO:0007669"/>
    <property type="project" value="UniProtKB-KW"/>
</dbReference>
<dbReference type="InterPro" id="IPR011009">
    <property type="entry name" value="Kinase-like_dom_sf"/>
</dbReference>
<proteinExistence type="inferred from homology"/>
<dbReference type="InterPro" id="IPR004147">
    <property type="entry name" value="ABC1_dom"/>
</dbReference>
<dbReference type="PANTHER" id="PTHR10566">
    <property type="entry name" value="CHAPERONE-ACTIVITY OF BC1 COMPLEX CABC1 -RELATED"/>
    <property type="match status" value="1"/>
</dbReference>
<keyword evidence="3" id="KW-0808">Transferase</keyword>
<evidence type="ECO:0000259" key="2">
    <source>
        <dbReference type="Pfam" id="PF03109"/>
    </source>
</evidence>
<gene>
    <name evidence="3" type="ORF">S7S_09715</name>
</gene>
<sequence length="421" mass="47089">MVGLRENIGIGARALGSLVTGRGRYLRALATMAEVLAVYGRQRARSQRTLEEVHADAALRITRLCRRNGASWVKAAQFFSCRPDVLPSQYIDSLQTLQNAAQPVHFDLLKPVLAEALGADWTSRFSEFDLVPVATASIAQVHRARLVSGEEVAVKIRLPEVARLFEQDSRIFRLLSRLLAPLVHELDVVQVTEQLLAMTAAELDLRNEAENLRRFARLPHPAGISVPVLHDDLSSESVMITGWVHGHRLREYLDVHPDEASRLLGALFASYLQQVTRFGIYQADPHPGNFIVNDAGEITILDFGAIGRLTPEEVRHYSHLLYGLMGFAGDVDVGDLFARAGFVGGNPETLRDLSMYVLSDRLSGQHPLEAMQELMEKFREQKVRIPDSYIGISRVLITIGGFLMTYQVPFDWTPPERRVQH</sequence>
<organism evidence="3 4">
    <name type="scientific">Isoalcanivorax pacificus W11-5</name>
    <dbReference type="NCBI Taxonomy" id="391936"/>
    <lineage>
        <taxon>Bacteria</taxon>
        <taxon>Pseudomonadati</taxon>
        <taxon>Pseudomonadota</taxon>
        <taxon>Gammaproteobacteria</taxon>
        <taxon>Oceanospirillales</taxon>
        <taxon>Alcanivoracaceae</taxon>
        <taxon>Isoalcanivorax</taxon>
    </lineage>
</organism>
<evidence type="ECO:0000256" key="1">
    <source>
        <dbReference type="ARBA" id="ARBA00009670"/>
    </source>
</evidence>
<dbReference type="KEGG" id="apac:S7S_09715"/>
<evidence type="ECO:0000313" key="4">
    <source>
        <dbReference type="Proteomes" id="UP000006764"/>
    </source>
</evidence>
<feature type="domain" description="ABC1 atypical kinase-like" evidence="2">
    <location>
        <begin position="97"/>
        <end position="325"/>
    </location>
</feature>
<dbReference type="EMBL" id="CP004387">
    <property type="protein sequence ID" value="AJD48355.1"/>
    <property type="molecule type" value="Genomic_DNA"/>
</dbReference>
<reference evidence="3 4" key="1">
    <citation type="journal article" date="2012" name="J. Bacteriol.">
        <title>Genome sequence of an alkane-degrading bacterium, Alcanivorax pacificus type strain W11-5, isolated from deep sea sediment.</title>
        <authorList>
            <person name="Lai Q."/>
            <person name="Shao Z."/>
        </authorList>
    </citation>
    <scope>NUCLEOTIDE SEQUENCE [LARGE SCALE GENOMIC DNA]</scope>
    <source>
        <strain evidence="3 4">W11-5</strain>
    </source>
</reference>
<dbReference type="CDD" id="cd05121">
    <property type="entry name" value="ABC1_ADCK3-like"/>
    <property type="match status" value="1"/>
</dbReference>
<dbReference type="RefSeq" id="WP_008735476.1">
    <property type="nucleotide sequence ID" value="NZ_CP004387.1"/>
</dbReference>
<dbReference type="SUPFAM" id="SSF56112">
    <property type="entry name" value="Protein kinase-like (PK-like)"/>
    <property type="match status" value="1"/>
</dbReference>
<dbReference type="PANTHER" id="PTHR10566:SF113">
    <property type="entry name" value="PROTEIN ACTIVITY OF BC1 COMPLEX KINASE 7, CHLOROPLASTIC"/>
    <property type="match status" value="1"/>
</dbReference>
<dbReference type="HOGENOM" id="CLU_006533_0_2_6"/>
<dbReference type="AlphaFoldDB" id="A0A0B4XNK1"/>
<evidence type="ECO:0000313" key="3">
    <source>
        <dbReference type="EMBL" id="AJD48355.1"/>
    </source>
</evidence>
<accession>A0A0B4XNK1</accession>
<name>A0A0B4XNK1_9GAMM</name>
<protein>
    <submittedName>
        <fullName evidence="3">Protein kinase</fullName>
    </submittedName>
</protein>
<dbReference type="Pfam" id="PF03109">
    <property type="entry name" value="ABC1"/>
    <property type="match status" value="1"/>
</dbReference>
<dbReference type="InterPro" id="IPR050154">
    <property type="entry name" value="UbiB_kinase"/>
</dbReference>